<keyword evidence="10" id="KW-0809">Transit peptide</keyword>
<evidence type="ECO:0000256" key="1">
    <source>
        <dbReference type="ARBA" id="ARBA00001933"/>
    </source>
</evidence>
<evidence type="ECO:0000256" key="13">
    <source>
        <dbReference type="ARBA" id="ARBA00023136"/>
    </source>
</evidence>
<dbReference type="PANTHER" id="PTHR13693:SF102">
    <property type="entry name" value="2-AMINO-3-KETOBUTYRATE COENZYME A LIGASE, MITOCHONDRIAL"/>
    <property type="match status" value="1"/>
</dbReference>
<proteinExistence type="inferred from homology"/>
<dbReference type="GO" id="GO:0003870">
    <property type="term" value="F:5-aminolevulinate synthase activity"/>
    <property type="evidence" value="ECO:0000318"/>
    <property type="project" value="GO_Central"/>
</dbReference>
<dbReference type="GeneID" id="588142"/>
<evidence type="ECO:0000256" key="7">
    <source>
        <dbReference type="ARBA" id="ARBA00022679"/>
    </source>
</evidence>
<dbReference type="FunCoup" id="A0A7M7PV64">
    <property type="interactions" value="818"/>
</dbReference>
<dbReference type="InterPro" id="IPR015421">
    <property type="entry name" value="PyrdxlP-dep_Trfase_major"/>
</dbReference>
<dbReference type="Gene3D" id="3.40.640.10">
    <property type="entry name" value="Type I PLP-dependent aspartate aminotransferase-like (Major domain)"/>
    <property type="match status" value="1"/>
</dbReference>
<dbReference type="NCBIfam" id="TIGR01821">
    <property type="entry name" value="5aminolev_synth"/>
    <property type="match status" value="1"/>
</dbReference>
<evidence type="ECO:0000256" key="6">
    <source>
        <dbReference type="ARBA" id="ARBA00013257"/>
    </source>
</evidence>
<evidence type="ECO:0000256" key="5">
    <source>
        <dbReference type="ARBA" id="ARBA00008392"/>
    </source>
</evidence>
<evidence type="ECO:0000256" key="12">
    <source>
        <dbReference type="ARBA" id="ARBA00023133"/>
    </source>
</evidence>
<name>A0A7M7PV64_STRPU</name>
<dbReference type="InterPro" id="IPR001917">
    <property type="entry name" value="Aminotrans_II_pyridoxalP_BS"/>
</dbReference>
<dbReference type="GO" id="GO:0006783">
    <property type="term" value="P:heme biosynthetic process"/>
    <property type="evidence" value="ECO:0000318"/>
    <property type="project" value="GO_Central"/>
</dbReference>
<dbReference type="GO" id="GO:0005759">
    <property type="term" value="C:mitochondrial matrix"/>
    <property type="evidence" value="ECO:0007669"/>
    <property type="project" value="InterPro"/>
</dbReference>
<dbReference type="PROSITE" id="PS00599">
    <property type="entry name" value="AA_TRANSFER_CLASS_2"/>
    <property type="match status" value="1"/>
</dbReference>
<evidence type="ECO:0000256" key="10">
    <source>
        <dbReference type="ARBA" id="ARBA00022946"/>
    </source>
</evidence>
<organism evidence="23 24">
    <name type="scientific">Strongylocentrotus purpuratus</name>
    <name type="common">Purple sea urchin</name>
    <dbReference type="NCBI Taxonomy" id="7668"/>
    <lineage>
        <taxon>Eukaryota</taxon>
        <taxon>Metazoa</taxon>
        <taxon>Echinodermata</taxon>
        <taxon>Eleutherozoa</taxon>
        <taxon>Echinozoa</taxon>
        <taxon>Echinoidea</taxon>
        <taxon>Euechinoidea</taxon>
        <taxon>Echinacea</taxon>
        <taxon>Camarodonta</taxon>
        <taxon>Echinidea</taxon>
        <taxon>Strongylocentrotidae</taxon>
        <taxon>Strongylocentrotus</taxon>
    </lineage>
</organism>
<keyword evidence="11" id="KW-0496">Mitochondrion</keyword>
<evidence type="ECO:0000259" key="22">
    <source>
        <dbReference type="Pfam" id="PF09029"/>
    </source>
</evidence>
<keyword evidence="8" id="KW-0999">Mitochondrion inner membrane</keyword>
<evidence type="ECO:0000256" key="19">
    <source>
        <dbReference type="RuleBase" id="RU003693"/>
    </source>
</evidence>
<comment type="similarity">
    <text evidence="5 19">Belongs to the class-II pyridoxal-phosphate-dependent aminotransferase family.</text>
</comment>
<feature type="domain" description="Aminotransferase class I/classII large" evidence="21">
    <location>
        <begin position="190"/>
        <end position="535"/>
    </location>
</feature>
<sequence>MAHIARMKCPFLNRLPTGFAKRAGNALFSYAEKCPVMNQLLSRHASTNQQDSENKLVDENEKTARKCPFLAQMETMKKFAPVVDTDIISERSETAPTDIADGVEGKTACMSDSIFVSPKHDARKKHLKKEDFTADDGHFSYNKYFKNLVDSKKADHTYRVFKRVNREAESFPYAYDFSGDRHVNAEGLSVTVWCSNDYLGMSRHPKVKQAVVDTMAKHGTGAGGTRNISGNTTFHEALEAKVAKLHQKDAGLVFTSCYVANDSTLYTLAKLLPGCEIYSDEGNHASMIQGIRNSQAPKFIFRHNDPTHLEEMLRKADPLTPKIVAFETVHSMTGAICPLKEMCDVAHKYGAITFVDEVHAVGLYGRHGAGVGERDGCMADMDIVSGTLGKAFGMIGGYIVGDNALVDMVRSYAAGFIFTTSLPPMVLAGAMASIDVLSGEEGVALRTKHQDTVSMMRGKLIAAGLPVVHCPSHIIPIHVGNPRANTNVANSLLEEHNIYVQAINSPTVPSGEEKLRIAPSPFHTPDMMDQFVASLSEAWAKSGLRFNTPVCPRECEFCKNPEKFEELSSRERSFAEESCGLRVSQGMSCIKA</sequence>
<dbReference type="InterPro" id="IPR004839">
    <property type="entry name" value="Aminotransferase_I/II_large"/>
</dbReference>
<keyword evidence="24" id="KW-1185">Reference proteome</keyword>
<evidence type="ECO:0000256" key="11">
    <source>
        <dbReference type="ARBA" id="ARBA00023128"/>
    </source>
</evidence>
<evidence type="ECO:0000256" key="4">
    <source>
        <dbReference type="ARBA" id="ARBA00005029"/>
    </source>
</evidence>
<comment type="pathway">
    <text evidence="4 20">Porphyrin-containing compound metabolism; protoporphyrin-IX biosynthesis; 5-aminolevulinate from glycine: step 1/1.</text>
</comment>
<dbReference type="FunFam" id="3.40.640.10:FF:000006">
    <property type="entry name" value="5-aminolevulinate synthase, mitochondrial"/>
    <property type="match status" value="1"/>
</dbReference>
<dbReference type="EC" id="2.3.1.37" evidence="6 20"/>
<dbReference type="SUPFAM" id="SSF53383">
    <property type="entry name" value="PLP-dependent transferases"/>
    <property type="match status" value="1"/>
</dbReference>
<evidence type="ECO:0000256" key="16">
    <source>
        <dbReference type="ARBA" id="ARBA00031945"/>
    </source>
</evidence>
<dbReference type="CDD" id="cd06454">
    <property type="entry name" value="KBL_like"/>
    <property type="match status" value="1"/>
</dbReference>
<reference evidence="24" key="1">
    <citation type="submission" date="2015-02" db="EMBL/GenBank/DDBJ databases">
        <title>Genome sequencing for Strongylocentrotus purpuratus.</title>
        <authorList>
            <person name="Murali S."/>
            <person name="Liu Y."/>
            <person name="Vee V."/>
            <person name="English A."/>
            <person name="Wang M."/>
            <person name="Skinner E."/>
            <person name="Han Y."/>
            <person name="Muzny D.M."/>
            <person name="Worley K.C."/>
            <person name="Gibbs R.A."/>
        </authorList>
    </citation>
    <scope>NUCLEOTIDE SEQUENCE</scope>
</reference>
<evidence type="ECO:0000313" key="23">
    <source>
        <dbReference type="EnsemblMetazoa" id="XP_030856003"/>
    </source>
</evidence>
<evidence type="ECO:0000256" key="15">
    <source>
        <dbReference type="ARBA" id="ARBA00031691"/>
    </source>
</evidence>
<accession>A0A7M7PV64</accession>
<evidence type="ECO:0000256" key="17">
    <source>
        <dbReference type="ARBA" id="ARBA00032773"/>
    </source>
</evidence>
<dbReference type="InterPro" id="IPR050087">
    <property type="entry name" value="AON_synthase_class-II"/>
</dbReference>
<keyword evidence="14 20" id="KW-0012">Acyltransferase</keyword>
<dbReference type="EnsemblMetazoa" id="XM_031000143">
    <property type="protein sequence ID" value="XP_030856003"/>
    <property type="gene ID" value="LOC588142"/>
</dbReference>
<dbReference type="Gene3D" id="3.90.1150.10">
    <property type="entry name" value="Aspartate Aminotransferase, domain 1"/>
    <property type="match status" value="1"/>
</dbReference>
<keyword evidence="13" id="KW-0472">Membrane</keyword>
<dbReference type="GO" id="GO:0048821">
    <property type="term" value="P:erythrocyte development"/>
    <property type="evidence" value="ECO:0000318"/>
    <property type="project" value="GO_Central"/>
</dbReference>
<dbReference type="InterPro" id="IPR015424">
    <property type="entry name" value="PyrdxlP-dep_Trfase"/>
</dbReference>
<reference evidence="23" key="2">
    <citation type="submission" date="2021-01" db="UniProtKB">
        <authorList>
            <consortium name="EnsemblMetazoa"/>
        </authorList>
    </citation>
    <scope>IDENTIFICATION</scope>
</reference>
<dbReference type="AlphaFoldDB" id="A0A7M7PV64"/>
<dbReference type="InParanoid" id="A0A7M7PV64"/>
<dbReference type="Proteomes" id="UP000007110">
    <property type="component" value="Unassembled WGS sequence"/>
</dbReference>
<feature type="domain" description="5-aminolevulinate synthase presequence" evidence="22">
    <location>
        <begin position="8"/>
        <end position="69"/>
    </location>
</feature>
<dbReference type="InterPro" id="IPR015118">
    <property type="entry name" value="5aminolev_synth_preseq"/>
</dbReference>
<keyword evidence="7 20" id="KW-0808">Transferase</keyword>
<dbReference type="InterPro" id="IPR015422">
    <property type="entry name" value="PyrdxlP-dep_Trfase_small"/>
</dbReference>
<evidence type="ECO:0000256" key="2">
    <source>
        <dbReference type="ARBA" id="ARBA00004170"/>
    </source>
</evidence>
<dbReference type="GO" id="GO:0030170">
    <property type="term" value="F:pyridoxal phosphate binding"/>
    <property type="evidence" value="ECO:0007669"/>
    <property type="project" value="UniProtKB-UniRule"/>
</dbReference>
<comment type="catalytic activity">
    <reaction evidence="18">
        <text>succinyl-CoA + glycine + H(+) = 5-aminolevulinate + CO2 + CoA</text>
        <dbReference type="Rhea" id="RHEA:12921"/>
        <dbReference type="ChEBI" id="CHEBI:15378"/>
        <dbReference type="ChEBI" id="CHEBI:16526"/>
        <dbReference type="ChEBI" id="CHEBI:57287"/>
        <dbReference type="ChEBI" id="CHEBI:57292"/>
        <dbReference type="ChEBI" id="CHEBI:57305"/>
        <dbReference type="ChEBI" id="CHEBI:356416"/>
        <dbReference type="EC" id="2.3.1.37"/>
    </reaction>
    <physiologicalReaction direction="left-to-right" evidence="18">
        <dbReference type="Rhea" id="RHEA:12922"/>
    </physiologicalReaction>
</comment>
<evidence type="ECO:0000259" key="21">
    <source>
        <dbReference type="Pfam" id="PF00155"/>
    </source>
</evidence>
<comment type="subcellular location">
    <subcellularLocation>
        <location evidence="2">Membrane</location>
        <topology evidence="2">Peripheral membrane protein</topology>
    </subcellularLocation>
    <subcellularLocation>
        <location evidence="3">Mitochondrion inner membrane</location>
    </subcellularLocation>
</comment>
<evidence type="ECO:0000313" key="24">
    <source>
        <dbReference type="Proteomes" id="UP000007110"/>
    </source>
</evidence>
<dbReference type="KEGG" id="spu:588142"/>
<evidence type="ECO:0000256" key="20">
    <source>
        <dbReference type="RuleBase" id="RU910713"/>
    </source>
</evidence>
<comment type="cofactor">
    <cofactor evidence="1 19">
        <name>pyridoxal 5'-phosphate</name>
        <dbReference type="ChEBI" id="CHEBI:597326"/>
    </cofactor>
</comment>
<evidence type="ECO:0000256" key="14">
    <source>
        <dbReference type="ARBA" id="ARBA00023315"/>
    </source>
</evidence>
<dbReference type="OMA" id="SCMVAND"/>
<dbReference type="PANTHER" id="PTHR13693">
    <property type="entry name" value="CLASS II AMINOTRANSFERASE/8-AMINO-7-OXONONANOATE SYNTHASE"/>
    <property type="match status" value="1"/>
</dbReference>
<dbReference type="GO" id="GO:0006782">
    <property type="term" value="P:protoporphyrinogen IX biosynthetic process"/>
    <property type="evidence" value="ECO:0007669"/>
    <property type="project" value="UniProtKB-UniRule"/>
</dbReference>
<dbReference type="GO" id="GO:0042541">
    <property type="term" value="P:hemoglobin biosynthetic process"/>
    <property type="evidence" value="ECO:0000318"/>
    <property type="project" value="GO_Central"/>
</dbReference>
<evidence type="ECO:0000256" key="3">
    <source>
        <dbReference type="ARBA" id="ARBA00004273"/>
    </source>
</evidence>
<dbReference type="GO" id="GO:0005743">
    <property type="term" value="C:mitochondrial inner membrane"/>
    <property type="evidence" value="ECO:0007669"/>
    <property type="project" value="UniProtKB-SubCell"/>
</dbReference>
<dbReference type="InterPro" id="IPR010961">
    <property type="entry name" value="4pyrrol_synth_NH2levulA_synth"/>
</dbReference>
<dbReference type="GO" id="GO:0005739">
    <property type="term" value="C:mitochondrion"/>
    <property type="evidence" value="ECO:0000318"/>
    <property type="project" value="GO_Central"/>
</dbReference>
<evidence type="ECO:0000256" key="18">
    <source>
        <dbReference type="ARBA" id="ARBA00049013"/>
    </source>
</evidence>
<dbReference type="Pfam" id="PF00155">
    <property type="entry name" value="Aminotran_1_2"/>
    <property type="match status" value="1"/>
</dbReference>
<keyword evidence="9 19" id="KW-0663">Pyridoxal phosphate</keyword>
<dbReference type="UniPathway" id="UPA00251">
    <property type="reaction ID" value="UER00375"/>
</dbReference>
<keyword evidence="12 20" id="KW-0350">Heme biosynthesis</keyword>
<evidence type="ECO:0000256" key="9">
    <source>
        <dbReference type="ARBA" id="ARBA00022898"/>
    </source>
</evidence>
<protein>
    <recommendedName>
        <fullName evidence="6 20">5-aminolevulinate synthase</fullName>
        <ecNumber evidence="6 20">2.3.1.37</ecNumber>
    </recommendedName>
    <alternativeName>
        <fullName evidence="15 20">5-aminolevulinic acid synthase</fullName>
    </alternativeName>
    <alternativeName>
        <fullName evidence="16 20">Delta-ALA synthase</fullName>
    </alternativeName>
    <alternativeName>
        <fullName evidence="17 20">Delta-aminolevulinate synthase</fullName>
    </alternativeName>
</protein>
<dbReference type="OrthoDB" id="10263824at2759"/>
<dbReference type="Pfam" id="PF09029">
    <property type="entry name" value="Preseq_ALAS"/>
    <property type="match status" value="1"/>
</dbReference>
<evidence type="ECO:0000256" key="8">
    <source>
        <dbReference type="ARBA" id="ARBA00022792"/>
    </source>
</evidence>
<dbReference type="RefSeq" id="XP_030856003.1">
    <property type="nucleotide sequence ID" value="XM_031000143.1"/>
</dbReference>